<dbReference type="InterPro" id="IPR026935">
    <property type="entry name" value="BtrH_N"/>
</dbReference>
<evidence type="ECO:0000313" key="4">
    <source>
        <dbReference type="Proteomes" id="UP000002588"/>
    </source>
</evidence>
<evidence type="ECO:0008006" key="5">
    <source>
        <dbReference type="Google" id="ProtNLM"/>
    </source>
</evidence>
<dbReference type="InterPro" id="IPR032369">
    <property type="entry name" value="DUF4872"/>
</dbReference>
<sequence length="334" mass="37175">MADFQHQHASHCESGVMSAIVRHYGLPFSEPMAFGLASALSFAWLPFVKLGGLPLVAYRMPPKAIIRGLRKPLALDMRFETFRDPARGMARLDELLAQGKVVGLQTSVFWLPYMPEDLRFHFNAHNVLVYGRDAASGDYLLSDPVFEHPVRCAAEDLSRARFARGVLAPKGLLYYPANRPSAPDWGKAIPAAIRKTERIMLKAPLPLIGARGIERAARAVGRLPAQDKDGDVRHSKLFIGHLVRMQEEIGTGGAGFRYLYASFLEEGAELAQRPALKEFSGRLVEIGDRWREFALAAARMIRDRDPLDPPRLAAMLSERAAEERAFFTDLGRAL</sequence>
<reference evidence="3 4" key="1">
    <citation type="journal article" date="2006" name="Nat. Biotechnol.">
        <title>Complete genome of the mutualistic, N2-fixing grass endophyte Azoarcus sp. strain BH72.</title>
        <authorList>
            <person name="Krause A."/>
            <person name="Ramakumar A."/>
            <person name="Bartels D."/>
            <person name="Battistoni F."/>
            <person name="Bekel T."/>
            <person name="Boch J."/>
            <person name="Boehm M."/>
            <person name="Friedrich F."/>
            <person name="Hurek T."/>
            <person name="Krause L."/>
            <person name="Linke B."/>
            <person name="McHardy A.C."/>
            <person name="Sarkar A."/>
            <person name="Schneiker S."/>
            <person name="Syed A.A."/>
            <person name="Thauer R."/>
            <person name="Vorhoelter F.-J."/>
            <person name="Weidner S."/>
            <person name="Puehler A."/>
            <person name="Reinhold-Hurek B."/>
            <person name="Kaiser O."/>
            <person name="Goesmann A."/>
        </authorList>
    </citation>
    <scope>NUCLEOTIDE SEQUENCE [LARGE SCALE GENOMIC DNA]</scope>
    <source>
        <strain evidence="3 4">BH72</strain>
    </source>
</reference>
<feature type="domain" description="DUF4872" evidence="2">
    <location>
        <begin position="155"/>
        <end position="330"/>
    </location>
</feature>
<protein>
    <recommendedName>
        <fullName evidence="5">Peptidase</fullName>
    </recommendedName>
</protein>
<dbReference type="STRING" id="62928.azo0290"/>
<organism evidence="3 4">
    <name type="scientific">Azoarcus sp. (strain BH72)</name>
    <dbReference type="NCBI Taxonomy" id="418699"/>
    <lineage>
        <taxon>Bacteria</taxon>
        <taxon>Pseudomonadati</taxon>
        <taxon>Pseudomonadota</taxon>
        <taxon>Betaproteobacteria</taxon>
        <taxon>Rhodocyclales</taxon>
        <taxon>Zoogloeaceae</taxon>
        <taxon>Azoarcus</taxon>
    </lineage>
</organism>
<evidence type="ECO:0000259" key="1">
    <source>
        <dbReference type="Pfam" id="PF14399"/>
    </source>
</evidence>
<proteinExistence type="predicted"/>
<dbReference type="Proteomes" id="UP000002588">
    <property type="component" value="Chromosome"/>
</dbReference>
<dbReference type="AlphaFoldDB" id="A1K252"/>
<evidence type="ECO:0000313" key="3">
    <source>
        <dbReference type="EMBL" id="CAL92907.1"/>
    </source>
</evidence>
<dbReference type="KEGG" id="azo:azo0290"/>
<name>A1K252_AZOSB</name>
<dbReference type="Pfam" id="PF16169">
    <property type="entry name" value="DUF4872"/>
    <property type="match status" value="1"/>
</dbReference>
<accession>A1K252</accession>
<dbReference type="eggNOG" id="COG4990">
    <property type="taxonomic scope" value="Bacteria"/>
</dbReference>
<dbReference type="EMBL" id="AM406670">
    <property type="protein sequence ID" value="CAL92907.1"/>
    <property type="molecule type" value="Genomic_DNA"/>
</dbReference>
<gene>
    <name evidence="3" type="ordered locus">azo0290</name>
</gene>
<dbReference type="Pfam" id="PF14399">
    <property type="entry name" value="BtrH_N"/>
    <property type="match status" value="1"/>
</dbReference>
<keyword evidence="4" id="KW-1185">Reference proteome</keyword>
<feature type="domain" description="Butirosin biosynthesis protein H N-terminal" evidence="1">
    <location>
        <begin position="11"/>
        <end position="144"/>
    </location>
</feature>
<evidence type="ECO:0000259" key="2">
    <source>
        <dbReference type="Pfam" id="PF16169"/>
    </source>
</evidence>
<dbReference type="RefSeq" id="WP_011764025.1">
    <property type="nucleotide sequence ID" value="NC_008702.1"/>
</dbReference>
<dbReference type="HOGENOM" id="CLU_069568_0_0_4"/>